<evidence type="ECO:0000313" key="6">
    <source>
        <dbReference type="Proteomes" id="UP000494170"/>
    </source>
</evidence>
<dbReference type="SUPFAM" id="SSF52317">
    <property type="entry name" value="Class I glutamine amidotransferase-like"/>
    <property type="match status" value="1"/>
</dbReference>
<keyword evidence="2" id="KW-0238">DNA-binding</keyword>
<dbReference type="InterPro" id="IPR009057">
    <property type="entry name" value="Homeodomain-like_sf"/>
</dbReference>
<dbReference type="InterPro" id="IPR029062">
    <property type="entry name" value="Class_I_gatase-like"/>
</dbReference>
<dbReference type="Pfam" id="PF12833">
    <property type="entry name" value="HTH_18"/>
    <property type="match status" value="1"/>
</dbReference>
<dbReference type="GO" id="GO:0003700">
    <property type="term" value="F:DNA-binding transcription factor activity"/>
    <property type="evidence" value="ECO:0007669"/>
    <property type="project" value="InterPro"/>
</dbReference>
<dbReference type="PANTHER" id="PTHR43130">
    <property type="entry name" value="ARAC-FAMILY TRANSCRIPTIONAL REGULATOR"/>
    <property type="match status" value="1"/>
</dbReference>
<dbReference type="GO" id="GO:0043565">
    <property type="term" value="F:sequence-specific DNA binding"/>
    <property type="evidence" value="ECO:0007669"/>
    <property type="project" value="InterPro"/>
</dbReference>
<dbReference type="PROSITE" id="PS01124">
    <property type="entry name" value="HTH_ARAC_FAMILY_2"/>
    <property type="match status" value="1"/>
</dbReference>
<evidence type="ECO:0000256" key="2">
    <source>
        <dbReference type="ARBA" id="ARBA00023125"/>
    </source>
</evidence>
<sequence length="338" mass="36060">MPQPTQPVRDIVVIGFEGVQSLDITGPMEVFAVANRYLPDHATPYRLTLASQDGDDIVTHAGLRLAGPTALAALPGRIDTIIVAGGSETALRHAASDAGVLPWLRTRIAGTRRIASICTGAFVLAAGGWLNGRRATTHWNQCSTLQALCTDIRVEPDAIYVNDPPFHTSAGVTAGIDLCLALVEADCGAPTAVAVARELVLFMHRPGGQAQFSVGLGTLAGATPRMRALLTEIADDPTGDLGVAALAARMHMSERSFARNFLKETGRSPAQFVLAARVERAKALLQRADWPLERIAERSGFGSVDALQRAFAKQVGVSPRDYRARFGVQPQPDRQRTA</sequence>
<organism evidence="5 6">
    <name type="scientific">Burkholderia lata (strain ATCC 17760 / DSM 23089 / LMG 22485 / NCIMB 9086 / R18194 / 383)</name>
    <dbReference type="NCBI Taxonomy" id="482957"/>
    <lineage>
        <taxon>Bacteria</taxon>
        <taxon>Pseudomonadati</taxon>
        <taxon>Pseudomonadota</taxon>
        <taxon>Betaproteobacteria</taxon>
        <taxon>Burkholderiales</taxon>
        <taxon>Burkholderiaceae</taxon>
        <taxon>Burkholderia</taxon>
        <taxon>Burkholderia cepacia complex</taxon>
    </lineage>
</organism>
<reference evidence="5 6" key="1">
    <citation type="submission" date="2019-09" db="EMBL/GenBank/DDBJ databases">
        <authorList>
            <person name="Depoorter E."/>
        </authorList>
    </citation>
    <scope>NUCLEOTIDE SEQUENCE [LARGE SCALE GENOMIC DNA]</scope>
    <source>
        <strain evidence="5">LMG 6863</strain>
    </source>
</reference>
<evidence type="ECO:0000313" key="5">
    <source>
        <dbReference type="EMBL" id="VWB52317.1"/>
    </source>
</evidence>
<gene>
    <name evidence="5" type="ORF">BLA6863_02394</name>
</gene>
<accession>A0A6P2KDI4</accession>
<dbReference type="RefSeq" id="WP_174939971.1">
    <property type="nucleotide sequence ID" value="NZ_CABVPY010000012.1"/>
</dbReference>
<dbReference type="PROSITE" id="PS00041">
    <property type="entry name" value="HTH_ARAC_FAMILY_1"/>
    <property type="match status" value="1"/>
</dbReference>
<dbReference type="InterPro" id="IPR018060">
    <property type="entry name" value="HTH_AraC"/>
</dbReference>
<dbReference type="Proteomes" id="UP000494170">
    <property type="component" value="Unassembled WGS sequence"/>
</dbReference>
<feature type="domain" description="HTH araC/xylS-type" evidence="4">
    <location>
        <begin position="227"/>
        <end position="325"/>
    </location>
</feature>
<dbReference type="PANTHER" id="PTHR43130:SF3">
    <property type="entry name" value="HTH-TYPE TRANSCRIPTIONAL REGULATOR RV1931C"/>
    <property type="match status" value="1"/>
</dbReference>
<name>A0A6P2KDI4_BURL3</name>
<dbReference type="InterPro" id="IPR002818">
    <property type="entry name" value="DJ-1/PfpI"/>
</dbReference>
<dbReference type="EMBL" id="CABVPY010000012">
    <property type="protein sequence ID" value="VWB52317.1"/>
    <property type="molecule type" value="Genomic_DNA"/>
</dbReference>
<dbReference type="Pfam" id="PF01965">
    <property type="entry name" value="DJ-1_PfpI"/>
    <property type="match status" value="1"/>
</dbReference>
<keyword evidence="1" id="KW-0805">Transcription regulation</keyword>
<protein>
    <submittedName>
        <fullName evidence="5">Transcriptional regulator</fullName>
    </submittedName>
</protein>
<dbReference type="SMART" id="SM00342">
    <property type="entry name" value="HTH_ARAC"/>
    <property type="match status" value="1"/>
</dbReference>
<dbReference type="InterPro" id="IPR018062">
    <property type="entry name" value="HTH_AraC-typ_CS"/>
</dbReference>
<dbReference type="Gene3D" id="1.10.10.60">
    <property type="entry name" value="Homeodomain-like"/>
    <property type="match status" value="1"/>
</dbReference>
<dbReference type="Gene3D" id="3.40.50.880">
    <property type="match status" value="1"/>
</dbReference>
<evidence type="ECO:0000259" key="4">
    <source>
        <dbReference type="PROSITE" id="PS01124"/>
    </source>
</evidence>
<dbReference type="AlphaFoldDB" id="A0A6P2KDI4"/>
<dbReference type="CDD" id="cd03137">
    <property type="entry name" value="GATase1_AraC_1"/>
    <property type="match status" value="1"/>
</dbReference>
<evidence type="ECO:0000256" key="3">
    <source>
        <dbReference type="ARBA" id="ARBA00023163"/>
    </source>
</evidence>
<keyword evidence="3" id="KW-0804">Transcription</keyword>
<dbReference type="InterPro" id="IPR052158">
    <property type="entry name" value="INH-QAR"/>
</dbReference>
<proteinExistence type="predicted"/>
<evidence type="ECO:0000256" key="1">
    <source>
        <dbReference type="ARBA" id="ARBA00023015"/>
    </source>
</evidence>
<dbReference type="SUPFAM" id="SSF46689">
    <property type="entry name" value="Homeodomain-like"/>
    <property type="match status" value="2"/>
</dbReference>